<keyword evidence="5" id="KW-1185">Reference proteome</keyword>
<accession>A0ABX5M887</accession>
<keyword evidence="2" id="KW-0175">Coiled coil</keyword>
<dbReference type="Pfam" id="PF05065">
    <property type="entry name" value="Phage_capsid"/>
    <property type="match status" value="1"/>
</dbReference>
<evidence type="ECO:0000256" key="2">
    <source>
        <dbReference type="SAM" id="Coils"/>
    </source>
</evidence>
<dbReference type="Proteomes" id="UP000247780">
    <property type="component" value="Unassembled WGS sequence"/>
</dbReference>
<dbReference type="InterPro" id="IPR024455">
    <property type="entry name" value="Phage_capsid"/>
</dbReference>
<evidence type="ECO:0000313" key="5">
    <source>
        <dbReference type="Proteomes" id="UP000247780"/>
    </source>
</evidence>
<dbReference type="Gene3D" id="3.30.2320.10">
    <property type="entry name" value="hypothetical protein PF0899 domain"/>
    <property type="match status" value="1"/>
</dbReference>
<comment type="subcellular location">
    <subcellularLocation>
        <location evidence="1">Virion</location>
    </subcellularLocation>
</comment>
<dbReference type="SUPFAM" id="SSF56563">
    <property type="entry name" value="Major capsid protein gp5"/>
    <property type="match status" value="1"/>
</dbReference>
<dbReference type="InterPro" id="IPR054612">
    <property type="entry name" value="Phage_capsid-like_C"/>
</dbReference>
<organism evidence="4 5">
    <name type="scientific">Nitrosomonas eutropha</name>
    <dbReference type="NCBI Taxonomy" id="916"/>
    <lineage>
        <taxon>Bacteria</taxon>
        <taxon>Pseudomonadati</taxon>
        <taxon>Pseudomonadota</taxon>
        <taxon>Betaproteobacteria</taxon>
        <taxon>Nitrosomonadales</taxon>
        <taxon>Nitrosomonadaceae</taxon>
        <taxon>Nitrosomonas</taxon>
    </lineage>
</organism>
<name>A0ABX5M887_9PROT</name>
<sequence>MAQTLQELRERHAALAKQTRELVENNNGSWQPEHQEKYDQQLAELDDLKNQADRICALHDRIAEEAMADRAVEAVQRSSHGRNGSNAQLDLFAKWVRGGDRAMTAEDWTTIRNTMSTTTPGEGGHTVPTEVVASIIEVLKAYGGVREVASVISTAAGNQMNFPTSDGTSETGELIAENTTATAQDPTFGVVTLNTYKFSSKIVAAPFELLQDSAVDIQAFISRRLGERLARVLNTYFTTGTGTNQPKGVVTAAASGKVGTTGQTTTVIFDDLVDLIHSVDPAYRAASGVRFMMNDSVLKSIRKMKDTQGRPVFLPGYDGLGGAMADTLLGYQITINQDMAAMAANAKSILFGDFSRYTIRDVMGMTLFRFEDSAYIKLGQIGFLAWMRSGGTLTDGGAPLKFYQNSAT</sequence>
<feature type="domain" description="Phage capsid-like C-terminal" evidence="3">
    <location>
        <begin position="123"/>
        <end position="398"/>
    </location>
</feature>
<dbReference type="Gene3D" id="3.30.2400.10">
    <property type="entry name" value="Major capsid protein gp5"/>
    <property type="match status" value="1"/>
</dbReference>
<feature type="coiled-coil region" evidence="2">
    <location>
        <begin position="5"/>
        <end position="58"/>
    </location>
</feature>
<gene>
    <name evidence="4" type="ORF">C8R14_10758</name>
</gene>
<dbReference type="EMBL" id="QICQ01000007">
    <property type="protein sequence ID" value="PXV82486.1"/>
    <property type="molecule type" value="Genomic_DNA"/>
</dbReference>
<proteinExistence type="predicted"/>
<evidence type="ECO:0000259" key="3">
    <source>
        <dbReference type="Pfam" id="PF05065"/>
    </source>
</evidence>
<reference evidence="4 5" key="1">
    <citation type="submission" date="2018-04" db="EMBL/GenBank/DDBJ databases">
        <title>Active sludge and wastewater microbial communities from Klosterneuburg, Austria.</title>
        <authorList>
            <person name="Wagner M."/>
        </authorList>
    </citation>
    <scope>NUCLEOTIDE SEQUENCE [LARGE SCALE GENOMIC DNA]</scope>
    <source>
        <strain evidence="4 5">Nm 57</strain>
    </source>
</reference>
<dbReference type="RefSeq" id="WP_011634521.1">
    <property type="nucleotide sequence ID" value="NZ_QICQ01000007.1"/>
</dbReference>
<protein>
    <submittedName>
        <fullName evidence="4">HK97 family phage major capsid protein</fullName>
    </submittedName>
</protein>
<evidence type="ECO:0000256" key="1">
    <source>
        <dbReference type="ARBA" id="ARBA00004328"/>
    </source>
</evidence>
<evidence type="ECO:0000313" key="4">
    <source>
        <dbReference type="EMBL" id="PXV82486.1"/>
    </source>
</evidence>
<dbReference type="NCBIfam" id="TIGR01554">
    <property type="entry name" value="major_cap_HK97"/>
    <property type="match status" value="1"/>
</dbReference>
<comment type="caution">
    <text evidence="4">The sequence shown here is derived from an EMBL/GenBank/DDBJ whole genome shotgun (WGS) entry which is preliminary data.</text>
</comment>